<dbReference type="InterPro" id="IPR036236">
    <property type="entry name" value="Znf_C2H2_sf"/>
</dbReference>
<comment type="caution">
    <text evidence="3">The sequence shown here is derived from an EMBL/GenBank/DDBJ whole genome shotgun (WGS) entry which is preliminary data.</text>
</comment>
<dbReference type="InterPro" id="IPR013087">
    <property type="entry name" value="Znf_C2H2_type"/>
</dbReference>
<evidence type="ECO:0000259" key="2">
    <source>
        <dbReference type="PROSITE" id="PS50157"/>
    </source>
</evidence>
<reference evidence="3 4" key="1">
    <citation type="journal article" date="2018" name="MBio">
        <title>Comparative Genomics Reveals the Core Gene Toolbox for the Fungus-Insect Symbiosis.</title>
        <authorList>
            <person name="Wang Y."/>
            <person name="Stata M."/>
            <person name="Wang W."/>
            <person name="Stajich J.E."/>
            <person name="White M.M."/>
            <person name="Moncalvo J.M."/>
        </authorList>
    </citation>
    <scope>NUCLEOTIDE SEQUENCE [LARGE SCALE GENOMIC DNA]</scope>
    <source>
        <strain evidence="3 4">AUS-126-30</strain>
    </source>
</reference>
<proteinExistence type="predicted"/>
<keyword evidence="1" id="KW-0863">Zinc-finger</keyword>
<protein>
    <recommendedName>
        <fullName evidence="2">C2H2-type domain-containing protein</fullName>
    </recommendedName>
</protein>
<accession>A0A2U1IUK8</accession>
<keyword evidence="4" id="KW-1185">Reference proteome</keyword>
<keyword evidence="1" id="KW-0862">Zinc</keyword>
<dbReference type="EMBL" id="MBFU01001278">
    <property type="protein sequence ID" value="PVZ96480.1"/>
    <property type="molecule type" value="Genomic_DNA"/>
</dbReference>
<dbReference type="PROSITE" id="PS00028">
    <property type="entry name" value="ZINC_FINGER_C2H2_1"/>
    <property type="match status" value="1"/>
</dbReference>
<dbReference type="AlphaFoldDB" id="A0A2U1IUK8"/>
<evidence type="ECO:0000313" key="4">
    <source>
        <dbReference type="Proteomes" id="UP000245591"/>
    </source>
</evidence>
<dbReference type="PROSITE" id="PS50157">
    <property type="entry name" value="ZINC_FINGER_C2H2_2"/>
    <property type="match status" value="1"/>
</dbReference>
<dbReference type="Gene3D" id="3.30.160.60">
    <property type="entry name" value="Classic Zinc Finger"/>
    <property type="match status" value="1"/>
</dbReference>
<feature type="domain" description="C2H2-type" evidence="2">
    <location>
        <begin position="54"/>
        <end position="81"/>
    </location>
</feature>
<keyword evidence="1" id="KW-0479">Metal-binding</keyword>
<sequence length="117" mass="13768">MNDFRDPVYNNVIHYRNNSESSLDQNDLPDFPRSSSPNSFLGENWDNYPSRSPCQCGVCGKKYKHRSSLYKHLWEHHESWETCLKYNLSKHQQVKMMEAAQVLVNMMTEKLPQSSQV</sequence>
<evidence type="ECO:0000256" key="1">
    <source>
        <dbReference type="PROSITE-ProRule" id="PRU00042"/>
    </source>
</evidence>
<organism evidence="3 4">
    <name type="scientific">Smittium angustum</name>
    <dbReference type="NCBI Taxonomy" id="133377"/>
    <lineage>
        <taxon>Eukaryota</taxon>
        <taxon>Fungi</taxon>
        <taxon>Fungi incertae sedis</taxon>
        <taxon>Zoopagomycota</taxon>
        <taxon>Kickxellomycotina</taxon>
        <taxon>Harpellomycetes</taxon>
        <taxon>Harpellales</taxon>
        <taxon>Legeriomycetaceae</taxon>
        <taxon>Smittium</taxon>
    </lineage>
</organism>
<dbReference type="SUPFAM" id="SSF57667">
    <property type="entry name" value="beta-beta-alpha zinc fingers"/>
    <property type="match status" value="1"/>
</dbReference>
<dbReference type="GO" id="GO:0008270">
    <property type="term" value="F:zinc ion binding"/>
    <property type="evidence" value="ECO:0007669"/>
    <property type="project" value="UniProtKB-KW"/>
</dbReference>
<name>A0A2U1IUK8_SMIAN</name>
<gene>
    <name evidence="3" type="ORF">BB558_007633</name>
</gene>
<evidence type="ECO:0000313" key="3">
    <source>
        <dbReference type="EMBL" id="PVZ96480.1"/>
    </source>
</evidence>
<dbReference type="Proteomes" id="UP000245591">
    <property type="component" value="Unassembled WGS sequence"/>
</dbReference>